<proteinExistence type="predicted"/>
<evidence type="ECO:0000313" key="2">
    <source>
        <dbReference type="EMBL" id="MCI70194.1"/>
    </source>
</evidence>
<keyword evidence="3" id="KW-1185">Reference proteome</keyword>
<accession>A0A392UBX8</accession>
<evidence type="ECO:0000313" key="3">
    <source>
        <dbReference type="Proteomes" id="UP000265520"/>
    </source>
</evidence>
<evidence type="ECO:0000256" key="1">
    <source>
        <dbReference type="SAM" id="MobiDB-lite"/>
    </source>
</evidence>
<organism evidence="2 3">
    <name type="scientific">Trifolium medium</name>
    <dbReference type="NCBI Taxonomy" id="97028"/>
    <lineage>
        <taxon>Eukaryota</taxon>
        <taxon>Viridiplantae</taxon>
        <taxon>Streptophyta</taxon>
        <taxon>Embryophyta</taxon>
        <taxon>Tracheophyta</taxon>
        <taxon>Spermatophyta</taxon>
        <taxon>Magnoliopsida</taxon>
        <taxon>eudicotyledons</taxon>
        <taxon>Gunneridae</taxon>
        <taxon>Pentapetalae</taxon>
        <taxon>rosids</taxon>
        <taxon>fabids</taxon>
        <taxon>Fabales</taxon>
        <taxon>Fabaceae</taxon>
        <taxon>Papilionoideae</taxon>
        <taxon>50 kb inversion clade</taxon>
        <taxon>NPAAA clade</taxon>
        <taxon>Hologalegina</taxon>
        <taxon>IRL clade</taxon>
        <taxon>Trifolieae</taxon>
        <taxon>Trifolium</taxon>
    </lineage>
</organism>
<feature type="compositionally biased region" description="Gly residues" evidence="1">
    <location>
        <begin position="20"/>
        <end position="35"/>
    </location>
</feature>
<name>A0A392UBX8_9FABA</name>
<dbReference type="EMBL" id="LXQA010770553">
    <property type="protein sequence ID" value="MCI70194.1"/>
    <property type="molecule type" value="Genomic_DNA"/>
</dbReference>
<comment type="caution">
    <text evidence="2">The sequence shown here is derived from an EMBL/GenBank/DDBJ whole genome shotgun (WGS) entry which is preliminary data.</text>
</comment>
<protein>
    <submittedName>
        <fullName evidence="2">Uncharacterized protein</fullName>
    </submittedName>
</protein>
<feature type="compositionally biased region" description="Low complexity" evidence="1">
    <location>
        <begin position="36"/>
        <end position="47"/>
    </location>
</feature>
<dbReference type="Proteomes" id="UP000265520">
    <property type="component" value="Unassembled WGS sequence"/>
</dbReference>
<feature type="region of interest" description="Disordered" evidence="1">
    <location>
        <begin position="16"/>
        <end position="47"/>
    </location>
</feature>
<reference evidence="2 3" key="1">
    <citation type="journal article" date="2018" name="Front. Plant Sci.">
        <title>Red Clover (Trifolium pratense) and Zigzag Clover (T. medium) - A Picture of Genomic Similarities and Differences.</title>
        <authorList>
            <person name="Dluhosova J."/>
            <person name="Istvanek J."/>
            <person name="Nedelnik J."/>
            <person name="Repkova J."/>
        </authorList>
    </citation>
    <scope>NUCLEOTIDE SEQUENCE [LARGE SCALE GENOMIC DNA]</scope>
    <source>
        <strain evidence="3">cv. 10/8</strain>
        <tissue evidence="2">Leaf</tissue>
    </source>
</reference>
<sequence length="47" mass="4057">MFAPPADVVGSTITFSAASGGAGGGGGGGGGGEGGIESTSSALISIS</sequence>
<dbReference type="AlphaFoldDB" id="A0A392UBX8"/>